<organism evidence="5 6">
    <name type="scientific">Prauserella endophytica</name>
    <dbReference type="NCBI Taxonomy" id="1592324"/>
    <lineage>
        <taxon>Bacteria</taxon>
        <taxon>Bacillati</taxon>
        <taxon>Actinomycetota</taxon>
        <taxon>Actinomycetes</taxon>
        <taxon>Pseudonocardiales</taxon>
        <taxon>Pseudonocardiaceae</taxon>
        <taxon>Prauserella</taxon>
        <taxon>Prauserella coralliicola group</taxon>
    </lineage>
</organism>
<feature type="domain" description="UspA" evidence="4">
    <location>
        <begin position="160"/>
        <end position="297"/>
    </location>
</feature>
<evidence type="ECO:0000256" key="1">
    <source>
        <dbReference type="ARBA" id="ARBA00008791"/>
    </source>
</evidence>
<dbReference type="PRINTS" id="PR01438">
    <property type="entry name" value="UNVRSLSTRESS"/>
</dbReference>
<dbReference type="SUPFAM" id="SSF52402">
    <property type="entry name" value="Adenine nucleotide alpha hydrolases-like"/>
    <property type="match status" value="2"/>
</dbReference>
<keyword evidence="6" id="KW-1185">Reference proteome</keyword>
<evidence type="ECO:0000313" key="6">
    <source>
        <dbReference type="Proteomes" id="UP000309992"/>
    </source>
</evidence>
<proteinExistence type="inferred from homology"/>
<dbReference type="Proteomes" id="UP000309992">
    <property type="component" value="Unassembled WGS sequence"/>
</dbReference>
<dbReference type="InterPro" id="IPR006016">
    <property type="entry name" value="UspA"/>
</dbReference>
<dbReference type="EMBL" id="SWMS01000006">
    <property type="protein sequence ID" value="TKG71173.1"/>
    <property type="molecule type" value="Genomic_DNA"/>
</dbReference>
<comment type="caution">
    <text evidence="5">The sequence shown here is derived from an EMBL/GenBank/DDBJ whole genome shotgun (WGS) entry which is preliminary data.</text>
</comment>
<evidence type="ECO:0000256" key="3">
    <source>
        <dbReference type="ARBA" id="ARBA00022840"/>
    </source>
</evidence>
<evidence type="ECO:0000259" key="4">
    <source>
        <dbReference type="Pfam" id="PF00582"/>
    </source>
</evidence>
<feature type="domain" description="UspA" evidence="4">
    <location>
        <begin position="10"/>
        <end position="147"/>
    </location>
</feature>
<dbReference type="Gene3D" id="3.40.50.620">
    <property type="entry name" value="HUPs"/>
    <property type="match status" value="2"/>
</dbReference>
<name>A0ABY2S5J5_9PSEU</name>
<evidence type="ECO:0000256" key="2">
    <source>
        <dbReference type="ARBA" id="ARBA00022741"/>
    </source>
</evidence>
<dbReference type="InterPro" id="IPR006015">
    <property type="entry name" value="Universal_stress_UspA"/>
</dbReference>
<evidence type="ECO:0000313" key="5">
    <source>
        <dbReference type="EMBL" id="TKG71173.1"/>
    </source>
</evidence>
<dbReference type="Pfam" id="PF00582">
    <property type="entry name" value="Usp"/>
    <property type="match status" value="2"/>
</dbReference>
<dbReference type="RefSeq" id="WP_112268916.1">
    <property type="nucleotide sequence ID" value="NZ_SWMS01000006.1"/>
</dbReference>
<dbReference type="InterPro" id="IPR014729">
    <property type="entry name" value="Rossmann-like_a/b/a_fold"/>
</dbReference>
<accession>A0ABY2S5J5</accession>
<keyword evidence="2" id="KW-0547">Nucleotide-binding</keyword>
<protein>
    <submittedName>
        <fullName evidence="5">Universal stress protein</fullName>
    </submittedName>
</protein>
<keyword evidence="3" id="KW-0067">ATP-binding</keyword>
<sequence>MSIPELGSGPVVAGVDGSSAALRAVRWAADAAARHRVPLYLVHAAGYPDLYAGESIPPPAAFREDLRRQRWEFLHTARATAAEAEPGLDVHTLFETDPPIPTLIHASKSARMLVLGSSGHGGLYGLLVGSTTLALVSHAHCPVVSVRGDGPPLPARDDQRPVVVGIDGSPLSERAIGHAFDEACFRGVELVAVHTWSDADTEVFSEARMAFDWEPMRDAEERRLAERLAGWREHYPDVSVRRVLVKDRPRHELLEWSRRAQLVVVGSRGRGGFRGLLLGSTSQALIHNAECPVMIARPRPAKG</sequence>
<dbReference type="PANTHER" id="PTHR46268">
    <property type="entry name" value="STRESS RESPONSE PROTEIN NHAX"/>
    <property type="match status" value="1"/>
</dbReference>
<dbReference type="PANTHER" id="PTHR46268:SF27">
    <property type="entry name" value="UNIVERSAL STRESS PROTEIN RV2623"/>
    <property type="match status" value="1"/>
</dbReference>
<reference evidence="5 6" key="1">
    <citation type="journal article" date="2015" name="Antonie Van Leeuwenhoek">
        <title>Prauserella endophytica sp. nov., an endophytic actinobacterium isolated from Tamarix taklamakanensis.</title>
        <authorList>
            <person name="Liu J.M."/>
            <person name="Habden X."/>
            <person name="Guo L."/>
            <person name="Tuo L."/>
            <person name="Jiang Z.K."/>
            <person name="Liu S.W."/>
            <person name="Liu X.F."/>
            <person name="Chen L."/>
            <person name="Li R.F."/>
            <person name="Zhang Y.Q."/>
            <person name="Sun C.H."/>
        </authorList>
    </citation>
    <scope>NUCLEOTIDE SEQUENCE [LARGE SCALE GENOMIC DNA]</scope>
    <source>
        <strain evidence="5 6">CGMCC 4.7182</strain>
    </source>
</reference>
<comment type="similarity">
    <text evidence="1">Belongs to the universal stress protein A family.</text>
</comment>
<gene>
    <name evidence="5" type="ORF">FCN18_13760</name>
</gene>